<keyword evidence="2" id="KW-1185">Reference proteome</keyword>
<dbReference type="RefSeq" id="WP_268879669.1">
    <property type="nucleotide sequence ID" value="NZ_CP114029.1"/>
</dbReference>
<protein>
    <submittedName>
        <fullName evidence="1">HNH endonuclease</fullName>
    </submittedName>
</protein>
<keyword evidence="1" id="KW-0378">Hydrolase</keyword>
<name>A0ABY7BV62_9HYPH</name>
<organism evidence="1 2">
    <name type="scientific">Jiella pelagia</name>
    <dbReference type="NCBI Taxonomy" id="2986949"/>
    <lineage>
        <taxon>Bacteria</taxon>
        <taxon>Pseudomonadati</taxon>
        <taxon>Pseudomonadota</taxon>
        <taxon>Alphaproteobacteria</taxon>
        <taxon>Hyphomicrobiales</taxon>
        <taxon>Aurantimonadaceae</taxon>
        <taxon>Jiella</taxon>
    </lineage>
</organism>
<proteinExistence type="predicted"/>
<keyword evidence="1" id="KW-0255">Endonuclease</keyword>
<dbReference type="EMBL" id="CP114029">
    <property type="protein sequence ID" value="WAP67217.1"/>
    <property type="molecule type" value="Genomic_DNA"/>
</dbReference>
<gene>
    <name evidence="1" type="ORF">OH818_16705</name>
</gene>
<dbReference type="Proteomes" id="UP001164020">
    <property type="component" value="Chromosome"/>
</dbReference>
<reference evidence="1" key="1">
    <citation type="submission" date="2022-12" db="EMBL/GenBank/DDBJ databases">
        <title>Jiella pelagia sp. nov., isolated from phosphonate enriched culture of Northwest Pacific surface seawater.</title>
        <authorList>
            <person name="Shin D.Y."/>
            <person name="Hwang C.Y."/>
        </authorList>
    </citation>
    <scope>NUCLEOTIDE SEQUENCE</scope>
    <source>
        <strain evidence="1">HL-NP1</strain>
    </source>
</reference>
<evidence type="ECO:0000313" key="2">
    <source>
        <dbReference type="Proteomes" id="UP001164020"/>
    </source>
</evidence>
<sequence length="112" mass="13024">MATRTATFRPRGAPTRIERERRYEARRRAQKPWRNLYKTAEWAAIRRVVLADQPLCVRCMAEGLVEPATVVNHVHRHEGDPVKFFAGPFEGLCKPHHDRDVQREEWAVHGDG</sequence>
<dbReference type="GO" id="GO:0004519">
    <property type="term" value="F:endonuclease activity"/>
    <property type="evidence" value="ECO:0007669"/>
    <property type="project" value="UniProtKB-KW"/>
</dbReference>
<accession>A0ABY7BV62</accession>
<evidence type="ECO:0000313" key="1">
    <source>
        <dbReference type="EMBL" id="WAP67217.1"/>
    </source>
</evidence>
<keyword evidence="1" id="KW-0540">Nuclease</keyword>